<dbReference type="EMBL" id="CAMXCT020002519">
    <property type="protein sequence ID" value="CAL1152036.1"/>
    <property type="molecule type" value="Genomic_DNA"/>
</dbReference>
<dbReference type="EMBL" id="CAMXCT010002519">
    <property type="protein sequence ID" value="CAI3998661.1"/>
    <property type="molecule type" value="Genomic_DNA"/>
</dbReference>
<dbReference type="EMBL" id="CAMXCT030002519">
    <property type="protein sequence ID" value="CAL4785973.1"/>
    <property type="molecule type" value="Genomic_DNA"/>
</dbReference>
<evidence type="ECO:0000313" key="3">
    <source>
        <dbReference type="EMBL" id="CAL4785973.1"/>
    </source>
</evidence>
<proteinExistence type="predicted"/>
<gene>
    <name evidence="2" type="ORF">C1SCF055_LOCUS24938</name>
</gene>
<keyword evidence="1" id="KW-0472">Membrane</keyword>
<reference evidence="2" key="1">
    <citation type="submission" date="2022-10" db="EMBL/GenBank/DDBJ databases">
        <authorList>
            <person name="Chen Y."/>
            <person name="Dougan E. K."/>
            <person name="Chan C."/>
            <person name="Rhodes N."/>
            <person name="Thang M."/>
        </authorList>
    </citation>
    <scope>NUCLEOTIDE SEQUENCE</scope>
</reference>
<dbReference type="Proteomes" id="UP001152797">
    <property type="component" value="Unassembled WGS sequence"/>
</dbReference>
<sequence length="625" mass="69833">MVDVIIRIFFFFIIITITIIMLISTVMVDVSLDLVRAVLQLMEMAESKTSAHVFTATLKTLVVSQALTLRWCCWDETLVLCLEGQVAHANSAVHAKLCTQYTHIIYQGTNEEGEKIRDMILLEPDEYDVLGGRTIFYKQQEGETQKTQYIVGCDWQRKIPIVMALKEPDENGNGEVFSIGRFYTTEEEFTVKLLPGERVEFAHGMLTWDVMTGDSVFHFRDGTGLYFKPQNLENGYRQHEEMLQNMKQNGAKLCTHTVKVHAHGTAHIGPNSTRKVDGVEVQIRPKEYMKVGGLKLMRKYVPGEVGLLSAQYEKLPVVKLKRYWLRCNYETGWPFLITHEQGGSSLMWSWWSLILCMCATWSTVRDGTGLVRTGLLDGAPEVLTRLDVVLVQQVSIPLLKVADGAKVLVHSLHTWEDFLKLVDACYRFDGPAHGAHAVGMQTMVAVDSSARMVTLHKAPGGCEYVIGDAGCPQVIAGVWSTCNHAAVKSAGFSCQPFSQLGDWKGGADPCAMSLPNNLRVAPSQRVHGLVFSCAVPACRDSFISQHRDRFVDWSGVVKENINLELSAIGQVQPLMQNQTQIDGQFLEFTHLQSQQVSNPQALMQVLGGYAVAPFQCSLAWRDFFS</sequence>
<keyword evidence="1" id="KW-0812">Transmembrane</keyword>
<feature type="non-terminal residue" evidence="2">
    <location>
        <position position="1"/>
    </location>
</feature>
<accession>A0A9P1G3Y2</accession>
<evidence type="ECO:0000313" key="4">
    <source>
        <dbReference type="Proteomes" id="UP001152797"/>
    </source>
</evidence>
<reference evidence="3 4" key="2">
    <citation type="submission" date="2024-05" db="EMBL/GenBank/DDBJ databases">
        <authorList>
            <person name="Chen Y."/>
            <person name="Shah S."/>
            <person name="Dougan E. K."/>
            <person name="Thang M."/>
            <person name="Chan C."/>
        </authorList>
    </citation>
    <scope>NUCLEOTIDE SEQUENCE [LARGE SCALE GENOMIC DNA]</scope>
</reference>
<name>A0A9P1G3Y2_9DINO</name>
<evidence type="ECO:0000313" key="2">
    <source>
        <dbReference type="EMBL" id="CAI3998661.1"/>
    </source>
</evidence>
<organism evidence="2">
    <name type="scientific">Cladocopium goreaui</name>
    <dbReference type="NCBI Taxonomy" id="2562237"/>
    <lineage>
        <taxon>Eukaryota</taxon>
        <taxon>Sar</taxon>
        <taxon>Alveolata</taxon>
        <taxon>Dinophyceae</taxon>
        <taxon>Suessiales</taxon>
        <taxon>Symbiodiniaceae</taxon>
        <taxon>Cladocopium</taxon>
    </lineage>
</organism>
<keyword evidence="1" id="KW-1133">Transmembrane helix</keyword>
<feature type="transmembrane region" description="Helical" evidence="1">
    <location>
        <begin position="6"/>
        <end position="32"/>
    </location>
</feature>
<protein>
    <submittedName>
        <fullName evidence="2">Uncharacterized protein</fullName>
    </submittedName>
</protein>
<dbReference type="AlphaFoldDB" id="A0A9P1G3Y2"/>
<keyword evidence="4" id="KW-1185">Reference proteome</keyword>
<evidence type="ECO:0000256" key="1">
    <source>
        <dbReference type="SAM" id="Phobius"/>
    </source>
</evidence>
<comment type="caution">
    <text evidence="2">The sequence shown here is derived from an EMBL/GenBank/DDBJ whole genome shotgun (WGS) entry which is preliminary data.</text>
</comment>